<evidence type="ECO:0000256" key="1">
    <source>
        <dbReference type="ARBA" id="ARBA00004651"/>
    </source>
</evidence>
<evidence type="ECO:0000256" key="7">
    <source>
        <dbReference type="ARBA" id="ARBA00022692"/>
    </source>
</evidence>
<gene>
    <name evidence="14" type="ORF">BQ4739_LOCUS6133</name>
</gene>
<evidence type="ECO:0000313" key="15">
    <source>
        <dbReference type="Proteomes" id="UP000256970"/>
    </source>
</evidence>
<evidence type="ECO:0000256" key="4">
    <source>
        <dbReference type="ARBA" id="ARBA00022448"/>
    </source>
</evidence>
<dbReference type="GO" id="GO:0051119">
    <property type="term" value="F:sugar transmembrane transporter activity"/>
    <property type="evidence" value="ECO:0007669"/>
    <property type="project" value="InterPro"/>
</dbReference>
<dbReference type="PANTHER" id="PTHR10791">
    <property type="entry name" value="RAG1-ACTIVATING PROTEIN 1"/>
    <property type="match status" value="1"/>
</dbReference>
<feature type="transmembrane region" description="Helical" evidence="12">
    <location>
        <begin position="189"/>
        <end position="210"/>
    </location>
</feature>
<evidence type="ECO:0000256" key="6">
    <source>
        <dbReference type="ARBA" id="ARBA00022597"/>
    </source>
</evidence>
<keyword evidence="6 12" id="KW-0762">Sugar transport</keyword>
<dbReference type="GO" id="GO:0000139">
    <property type="term" value="C:Golgi membrane"/>
    <property type="evidence" value="ECO:0007669"/>
    <property type="project" value="UniProtKB-SubCell"/>
</dbReference>
<keyword evidence="11 12" id="KW-0472">Membrane</keyword>
<evidence type="ECO:0000256" key="9">
    <source>
        <dbReference type="ARBA" id="ARBA00022989"/>
    </source>
</evidence>
<accession>A0A383VKD7</accession>
<keyword evidence="8" id="KW-0677">Repeat</keyword>
<feature type="region of interest" description="Disordered" evidence="13">
    <location>
        <begin position="217"/>
        <end position="239"/>
    </location>
</feature>
<feature type="transmembrane region" description="Helical" evidence="12">
    <location>
        <begin position="44"/>
        <end position="63"/>
    </location>
</feature>
<feature type="transmembrane region" description="Helical" evidence="12">
    <location>
        <begin position="103"/>
        <end position="122"/>
    </location>
</feature>
<feature type="transmembrane region" description="Helical" evidence="12">
    <location>
        <begin position="6"/>
        <end position="23"/>
    </location>
</feature>
<evidence type="ECO:0000256" key="3">
    <source>
        <dbReference type="ARBA" id="ARBA00007809"/>
    </source>
</evidence>
<dbReference type="InterPro" id="IPR004316">
    <property type="entry name" value="SWEET_rpt"/>
</dbReference>
<evidence type="ECO:0000256" key="10">
    <source>
        <dbReference type="ARBA" id="ARBA00023034"/>
    </source>
</evidence>
<dbReference type="Proteomes" id="UP000256970">
    <property type="component" value="Unassembled WGS sequence"/>
</dbReference>
<evidence type="ECO:0000256" key="8">
    <source>
        <dbReference type="ARBA" id="ARBA00022737"/>
    </source>
</evidence>
<evidence type="ECO:0000256" key="12">
    <source>
        <dbReference type="RuleBase" id="RU910715"/>
    </source>
</evidence>
<name>A0A383VKD7_TETOB</name>
<dbReference type="FunFam" id="1.20.1280.290:FF:000004">
    <property type="entry name" value="Sugar transporter SWEET"/>
    <property type="match status" value="1"/>
</dbReference>
<keyword evidence="10" id="KW-0333">Golgi apparatus</keyword>
<evidence type="ECO:0000256" key="13">
    <source>
        <dbReference type="SAM" id="MobiDB-lite"/>
    </source>
</evidence>
<dbReference type="InterPro" id="IPR047664">
    <property type="entry name" value="SWEET"/>
</dbReference>
<organism evidence="14 15">
    <name type="scientific">Tetradesmus obliquus</name>
    <name type="common">Green alga</name>
    <name type="synonym">Acutodesmus obliquus</name>
    <dbReference type="NCBI Taxonomy" id="3088"/>
    <lineage>
        <taxon>Eukaryota</taxon>
        <taxon>Viridiplantae</taxon>
        <taxon>Chlorophyta</taxon>
        <taxon>core chlorophytes</taxon>
        <taxon>Chlorophyceae</taxon>
        <taxon>CS clade</taxon>
        <taxon>Sphaeropleales</taxon>
        <taxon>Scenedesmaceae</taxon>
        <taxon>Tetradesmus</taxon>
    </lineage>
</organism>
<dbReference type="AlphaFoldDB" id="A0A383VKD7"/>
<evidence type="ECO:0000256" key="11">
    <source>
        <dbReference type="ARBA" id="ARBA00023136"/>
    </source>
</evidence>
<feature type="transmembrane region" description="Helical" evidence="12">
    <location>
        <begin position="128"/>
        <end position="150"/>
    </location>
</feature>
<keyword evidence="15" id="KW-1185">Reference proteome</keyword>
<feature type="transmembrane region" description="Helical" evidence="12">
    <location>
        <begin position="162"/>
        <end position="183"/>
    </location>
</feature>
<sequence>MADSVLMKHVAPGLGCIVAWALFSSPFKAVLQVRASKALGSLNPLPLVAMWANCVAWLVYSFLTVDVYVLASNIPGLLLGSFMTISCYGYADEKTRNVMLQGVMFFASIMTAAGIVVSFGRYDHAGTVFIWGCTTVFILLVFYSAPLSALAEVLRSRCSASLYLPFAAMNVVNGLLWTTYGLALGDSFIYGPNMVGAVFGSLQVVLCMVYPSKPIERKTPPPDDAEMGSMLYDNGRPSD</sequence>
<reference evidence="14 15" key="1">
    <citation type="submission" date="2016-10" db="EMBL/GenBank/DDBJ databases">
        <authorList>
            <person name="Cai Z."/>
        </authorList>
    </citation>
    <scope>NUCLEOTIDE SEQUENCE [LARGE SCALE GENOMIC DNA]</scope>
</reference>
<dbReference type="GO" id="GO:0005886">
    <property type="term" value="C:plasma membrane"/>
    <property type="evidence" value="ECO:0007669"/>
    <property type="project" value="UniProtKB-SubCell"/>
</dbReference>
<evidence type="ECO:0000256" key="5">
    <source>
        <dbReference type="ARBA" id="ARBA00022475"/>
    </source>
</evidence>
<keyword evidence="7 12" id="KW-0812">Transmembrane</keyword>
<evidence type="ECO:0000256" key="2">
    <source>
        <dbReference type="ARBA" id="ARBA00004653"/>
    </source>
</evidence>
<dbReference type="EMBL" id="FNXT01000654">
    <property type="protein sequence ID" value="SZX65661.1"/>
    <property type="molecule type" value="Genomic_DNA"/>
</dbReference>
<dbReference type="Pfam" id="PF03083">
    <property type="entry name" value="MtN3_slv"/>
    <property type="match status" value="2"/>
</dbReference>
<keyword evidence="4 12" id="KW-0813">Transport</keyword>
<proteinExistence type="inferred from homology"/>
<protein>
    <recommendedName>
        <fullName evidence="12">Bidirectional sugar transporter SWEET</fullName>
    </recommendedName>
</protein>
<keyword evidence="5" id="KW-1003">Cell membrane</keyword>
<dbReference type="Gene3D" id="1.20.1280.290">
    <property type="match status" value="2"/>
</dbReference>
<keyword evidence="9 12" id="KW-1133">Transmembrane helix</keyword>
<feature type="transmembrane region" description="Helical" evidence="12">
    <location>
        <begin position="69"/>
        <end position="91"/>
    </location>
</feature>
<comment type="function">
    <text evidence="12">Mediates both low-affinity uptake and efflux of sugar across the membrane.</text>
</comment>
<comment type="similarity">
    <text evidence="3 12">Belongs to the SWEET sugar transporter family.</text>
</comment>
<evidence type="ECO:0000313" key="14">
    <source>
        <dbReference type="EMBL" id="SZX65661.1"/>
    </source>
</evidence>
<comment type="subcellular location">
    <subcellularLocation>
        <location evidence="1 12">Cell membrane</location>
        <topology evidence="1 12">Multi-pass membrane protein</topology>
    </subcellularLocation>
    <subcellularLocation>
        <location evidence="2">Golgi apparatus membrane</location>
        <topology evidence="2">Multi-pass membrane protein</topology>
    </subcellularLocation>
</comment>
<dbReference type="PANTHER" id="PTHR10791:SF224">
    <property type="entry name" value="SUGAR TRANSPORTER SWEET"/>
    <property type="match status" value="1"/>
</dbReference>